<reference evidence="9 10" key="1">
    <citation type="submission" date="2019-04" db="EMBL/GenBank/DDBJ databases">
        <title>Streptomyces oryziradicis sp. nov., a novel actinomycete isolated from rhizosphere soil of rice (Oryza sativa L.).</title>
        <authorList>
            <person name="Li C."/>
        </authorList>
    </citation>
    <scope>NUCLEOTIDE SEQUENCE [LARGE SCALE GENOMIC DNA]</scope>
    <source>
        <strain evidence="9 10">NEAU-C40</strain>
    </source>
</reference>
<feature type="transmembrane region" description="Helical" evidence="7">
    <location>
        <begin position="310"/>
        <end position="333"/>
    </location>
</feature>
<feature type="transmembrane region" description="Helical" evidence="7">
    <location>
        <begin position="20"/>
        <end position="42"/>
    </location>
</feature>
<dbReference type="OrthoDB" id="3207485at2"/>
<dbReference type="EMBL" id="SUMC01000125">
    <property type="protein sequence ID" value="TJZ98849.1"/>
    <property type="molecule type" value="Genomic_DNA"/>
</dbReference>
<dbReference type="PANTHER" id="PTHR30572:SF4">
    <property type="entry name" value="ABC TRANSPORTER PERMEASE YTRF"/>
    <property type="match status" value="1"/>
</dbReference>
<dbReference type="GO" id="GO:0005886">
    <property type="term" value="C:plasma membrane"/>
    <property type="evidence" value="ECO:0007669"/>
    <property type="project" value="UniProtKB-SubCell"/>
</dbReference>
<dbReference type="Pfam" id="PF02687">
    <property type="entry name" value="FtsX"/>
    <property type="match status" value="2"/>
</dbReference>
<protein>
    <submittedName>
        <fullName evidence="9">FtsX-like permease family protein</fullName>
    </submittedName>
</protein>
<dbReference type="Proteomes" id="UP000305778">
    <property type="component" value="Unassembled WGS sequence"/>
</dbReference>
<comment type="similarity">
    <text evidence="6">Belongs to the ABC-4 integral membrane protein family.</text>
</comment>
<feature type="transmembrane region" description="Helical" evidence="7">
    <location>
        <begin position="254"/>
        <end position="279"/>
    </location>
</feature>
<evidence type="ECO:0000313" key="9">
    <source>
        <dbReference type="EMBL" id="TJZ98849.1"/>
    </source>
</evidence>
<feature type="domain" description="ABC3 transporter permease C-terminal" evidence="8">
    <location>
        <begin position="261"/>
        <end position="375"/>
    </location>
</feature>
<evidence type="ECO:0000313" key="10">
    <source>
        <dbReference type="Proteomes" id="UP000305778"/>
    </source>
</evidence>
<accession>A0A4U0RS32</accession>
<organism evidence="9 10">
    <name type="scientific">Actinacidiphila oryziradicis</name>
    <dbReference type="NCBI Taxonomy" id="2571141"/>
    <lineage>
        <taxon>Bacteria</taxon>
        <taxon>Bacillati</taxon>
        <taxon>Actinomycetota</taxon>
        <taxon>Actinomycetes</taxon>
        <taxon>Kitasatosporales</taxon>
        <taxon>Streptomycetaceae</taxon>
        <taxon>Actinacidiphila</taxon>
    </lineage>
</organism>
<evidence type="ECO:0000256" key="5">
    <source>
        <dbReference type="ARBA" id="ARBA00023136"/>
    </source>
</evidence>
<dbReference type="InterPro" id="IPR003838">
    <property type="entry name" value="ABC3_permease_C"/>
</dbReference>
<feature type="domain" description="ABC3 transporter permease C-terminal" evidence="8">
    <location>
        <begin position="664"/>
        <end position="779"/>
    </location>
</feature>
<feature type="transmembrane region" description="Helical" evidence="7">
    <location>
        <begin position="754"/>
        <end position="776"/>
    </location>
</feature>
<evidence type="ECO:0000256" key="3">
    <source>
        <dbReference type="ARBA" id="ARBA00022692"/>
    </source>
</evidence>
<evidence type="ECO:0000256" key="2">
    <source>
        <dbReference type="ARBA" id="ARBA00022475"/>
    </source>
</evidence>
<comment type="caution">
    <text evidence="9">The sequence shown here is derived from an EMBL/GenBank/DDBJ whole genome shotgun (WGS) entry which is preliminary data.</text>
</comment>
<evidence type="ECO:0000259" key="8">
    <source>
        <dbReference type="Pfam" id="PF02687"/>
    </source>
</evidence>
<evidence type="ECO:0000256" key="1">
    <source>
        <dbReference type="ARBA" id="ARBA00004651"/>
    </source>
</evidence>
<keyword evidence="10" id="KW-1185">Reference proteome</keyword>
<sequence length="794" mass="79852">MSGLGKVVWSGVRRRKVQTLVTGLAAMMAVTSSVLGGSLLVASNGPFDQAFARQHGAHLTAQFDAGRTTAAQLSASAHAVGVTAASGPFQTATVNPYGGSGLDVPAGMSLPPMTVVGRADPGGPVDDVTLLHGRWVSGPGQVVLSSSYDSPVKQVGMTLRFSDLPGDPTLTVVGFAQSVSQSADAWVAPSETATLTTPGAPGGYQMLYRFAAAGTTAQVAADRAAVAAVTPAGALAGVQSWLNTKQGTDRNTALFVPFLIAFGLLGVLMSVLIVGNVVAGAVGTGTRRIGILKALGSTPAQVVRSYMGQALIPAAVGTAIGAVAGNALAIPVLSTTAQVYGTTTAGVAPWVDAAVIAGALGMVTVTAWAAALRAGRLRTVDALAVGRTSRAGRGRHAARLTARLPLPRPVSLGLAQPFARPARAAGMVAAIVFGAAATTFAVGMASSLNWVQAAKNHDTADVVIQAFGAPPGPGQPGPKPSAGPPPTIDPAAITTAVNAQAGTQQYYGTATTDVTVAGVSGATTVFAFTGDSSWAGFKVVSGSWFHGPGEAVVPSTFMTATATRIGDTVTLDDHGKAISVRIVGEVFDPHTQTNEILTNAATLTAAEPDLRPADYSIKVKPGTRVSSYVDTLNTSLKPLGISAGTGQDHGASDVILALDTLTAILTLMLVAVAGLGVLNTVVLQTRERVREIGVAKALGMTPRQTVCMVLASVAVIGLIGGAIGLPAGFALHAVTVPAMGHSAGLNFPPAAINVYPASELVLLGLGGLLIAFLGALMPAGWAARASTVTALRTE</sequence>
<feature type="transmembrane region" description="Helical" evidence="7">
    <location>
        <begin position="706"/>
        <end position="734"/>
    </location>
</feature>
<keyword evidence="5 7" id="KW-0472">Membrane</keyword>
<dbReference type="AlphaFoldDB" id="A0A4U0RS32"/>
<keyword evidence="2" id="KW-1003">Cell membrane</keyword>
<evidence type="ECO:0000256" key="7">
    <source>
        <dbReference type="SAM" id="Phobius"/>
    </source>
</evidence>
<keyword evidence="3 7" id="KW-0812">Transmembrane</keyword>
<evidence type="ECO:0000256" key="6">
    <source>
        <dbReference type="ARBA" id="ARBA00038076"/>
    </source>
</evidence>
<proteinExistence type="inferred from homology"/>
<feature type="transmembrane region" description="Helical" evidence="7">
    <location>
        <begin position="661"/>
        <end position="685"/>
    </location>
</feature>
<dbReference type="PANTHER" id="PTHR30572">
    <property type="entry name" value="MEMBRANE COMPONENT OF TRANSPORTER-RELATED"/>
    <property type="match status" value="1"/>
</dbReference>
<dbReference type="InterPro" id="IPR050250">
    <property type="entry name" value="Macrolide_Exporter_MacB"/>
</dbReference>
<dbReference type="RefSeq" id="WP_136730304.1">
    <property type="nucleotide sequence ID" value="NZ_SUMC01000125.1"/>
</dbReference>
<evidence type="ECO:0000256" key="4">
    <source>
        <dbReference type="ARBA" id="ARBA00022989"/>
    </source>
</evidence>
<dbReference type="GO" id="GO:0022857">
    <property type="term" value="F:transmembrane transporter activity"/>
    <property type="evidence" value="ECO:0007669"/>
    <property type="project" value="TreeGrafter"/>
</dbReference>
<feature type="transmembrane region" description="Helical" evidence="7">
    <location>
        <begin position="424"/>
        <end position="445"/>
    </location>
</feature>
<keyword evidence="4 7" id="KW-1133">Transmembrane helix</keyword>
<name>A0A4U0RS32_9ACTN</name>
<gene>
    <name evidence="9" type="ORF">FCI23_47935</name>
</gene>
<comment type="subcellular location">
    <subcellularLocation>
        <location evidence="1">Cell membrane</location>
        <topology evidence="1">Multi-pass membrane protein</topology>
    </subcellularLocation>
</comment>
<feature type="transmembrane region" description="Helical" evidence="7">
    <location>
        <begin position="353"/>
        <end position="372"/>
    </location>
</feature>